<gene>
    <name evidence="1" type="ORF">NDU88_006352</name>
</gene>
<evidence type="ECO:0000313" key="1">
    <source>
        <dbReference type="EMBL" id="KAJ1093247.1"/>
    </source>
</evidence>
<reference evidence="1" key="1">
    <citation type="journal article" date="2022" name="bioRxiv">
        <title>Sequencing and chromosome-scale assembly of the giantPleurodeles waltlgenome.</title>
        <authorList>
            <person name="Brown T."/>
            <person name="Elewa A."/>
            <person name="Iarovenko S."/>
            <person name="Subramanian E."/>
            <person name="Araus A.J."/>
            <person name="Petzold A."/>
            <person name="Susuki M."/>
            <person name="Suzuki K.-i.T."/>
            <person name="Hayashi T."/>
            <person name="Toyoda A."/>
            <person name="Oliveira C."/>
            <person name="Osipova E."/>
            <person name="Leigh N.D."/>
            <person name="Simon A."/>
            <person name="Yun M.H."/>
        </authorList>
    </citation>
    <scope>NUCLEOTIDE SEQUENCE</scope>
    <source>
        <strain evidence="1">20211129_DDA</strain>
        <tissue evidence="1">Liver</tissue>
    </source>
</reference>
<protein>
    <submittedName>
        <fullName evidence="1">Uncharacterized protein</fullName>
    </submittedName>
</protein>
<dbReference type="Gene3D" id="3.30.70.1820">
    <property type="entry name" value="L1 transposable element, RRM domain"/>
    <property type="match status" value="1"/>
</dbReference>
<comment type="caution">
    <text evidence="1">The sequence shown here is derived from an EMBL/GenBank/DDBJ whole genome shotgun (WGS) entry which is preliminary data.</text>
</comment>
<dbReference type="EMBL" id="JANPWB010000015">
    <property type="protein sequence ID" value="KAJ1093247.1"/>
    <property type="molecule type" value="Genomic_DNA"/>
</dbReference>
<dbReference type="AlphaFoldDB" id="A0AAV7LQ97"/>
<accession>A0AAV7LQ97</accession>
<sequence>MNELGDRVDILERTGETQGEELDAHWRKILELHKKKCRTPFKKTLKTSLGEPTLELKESRYKQPEGIWKITEQIVPPYCTGPRTKESILDRVHRTRRPAASLGQPQDILTYIHYYRQKEIIMAAARDRNHIDFEGNKIWLYSRP</sequence>
<evidence type="ECO:0000313" key="2">
    <source>
        <dbReference type="Proteomes" id="UP001066276"/>
    </source>
</evidence>
<name>A0AAV7LQ97_PLEWA</name>
<proteinExistence type="predicted"/>
<keyword evidence="2" id="KW-1185">Reference proteome</keyword>
<organism evidence="1 2">
    <name type="scientific">Pleurodeles waltl</name>
    <name type="common">Iberian ribbed newt</name>
    <dbReference type="NCBI Taxonomy" id="8319"/>
    <lineage>
        <taxon>Eukaryota</taxon>
        <taxon>Metazoa</taxon>
        <taxon>Chordata</taxon>
        <taxon>Craniata</taxon>
        <taxon>Vertebrata</taxon>
        <taxon>Euteleostomi</taxon>
        <taxon>Amphibia</taxon>
        <taxon>Batrachia</taxon>
        <taxon>Caudata</taxon>
        <taxon>Salamandroidea</taxon>
        <taxon>Salamandridae</taxon>
        <taxon>Pleurodelinae</taxon>
        <taxon>Pleurodeles</taxon>
    </lineage>
</organism>
<dbReference type="Proteomes" id="UP001066276">
    <property type="component" value="Chromosome 11"/>
</dbReference>